<keyword evidence="2" id="KW-1185">Reference proteome</keyword>
<evidence type="ECO:0000313" key="1">
    <source>
        <dbReference type="EMBL" id="GJT43143.1"/>
    </source>
</evidence>
<proteinExistence type="predicted"/>
<sequence>MDFQNELNCLKEMLNLTNSNQDPPVDFYDLEGSDEGDNKIDSLIMEPSDTFLMGDEVISTTLARENDEFIKSSVDDLGRKFKINSPLGEQVVDFLIENVDVADLPRHMAKQLFGLLLKNTSLAKGMSYEPLGDDLKPRSYDVTFSNPLFDFNDDSTLCYDNPLFDKEFEDISSLDPPESTPVIDESSLLVTPLPDPEQICLREVERFDPFFSLTQLGGTTRVMKTSSLGFHHMPSPRPVAYSPKEMMYCYFHPHLTQGDGFDHGRKMK</sequence>
<name>A0ABQ5DX56_9ASTR</name>
<dbReference type="Proteomes" id="UP001151760">
    <property type="component" value="Unassembled WGS sequence"/>
</dbReference>
<protein>
    <submittedName>
        <fullName evidence="1">Uncharacterized protein</fullName>
    </submittedName>
</protein>
<evidence type="ECO:0000313" key="2">
    <source>
        <dbReference type="Proteomes" id="UP001151760"/>
    </source>
</evidence>
<comment type="caution">
    <text evidence="1">The sequence shown here is derived from an EMBL/GenBank/DDBJ whole genome shotgun (WGS) entry which is preliminary data.</text>
</comment>
<dbReference type="EMBL" id="BQNB010015703">
    <property type="protein sequence ID" value="GJT43143.1"/>
    <property type="molecule type" value="Genomic_DNA"/>
</dbReference>
<gene>
    <name evidence="1" type="ORF">Tco_0951858</name>
</gene>
<reference evidence="1" key="1">
    <citation type="journal article" date="2022" name="Int. J. Mol. Sci.">
        <title>Draft Genome of Tanacetum Coccineum: Genomic Comparison of Closely Related Tanacetum-Family Plants.</title>
        <authorList>
            <person name="Yamashiro T."/>
            <person name="Shiraishi A."/>
            <person name="Nakayama K."/>
            <person name="Satake H."/>
        </authorList>
    </citation>
    <scope>NUCLEOTIDE SEQUENCE</scope>
</reference>
<accession>A0ABQ5DX56</accession>
<reference evidence="1" key="2">
    <citation type="submission" date="2022-01" db="EMBL/GenBank/DDBJ databases">
        <authorList>
            <person name="Yamashiro T."/>
            <person name="Shiraishi A."/>
            <person name="Satake H."/>
            <person name="Nakayama K."/>
        </authorList>
    </citation>
    <scope>NUCLEOTIDE SEQUENCE</scope>
</reference>
<organism evidence="1 2">
    <name type="scientific">Tanacetum coccineum</name>
    <dbReference type="NCBI Taxonomy" id="301880"/>
    <lineage>
        <taxon>Eukaryota</taxon>
        <taxon>Viridiplantae</taxon>
        <taxon>Streptophyta</taxon>
        <taxon>Embryophyta</taxon>
        <taxon>Tracheophyta</taxon>
        <taxon>Spermatophyta</taxon>
        <taxon>Magnoliopsida</taxon>
        <taxon>eudicotyledons</taxon>
        <taxon>Gunneridae</taxon>
        <taxon>Pentapetalae</taxon>
        <taxon>asterids</taxon>
        <taxon>campanulids</taxon>
        <taxon>Asterales</taxon>
        <taxon>Asteraceae</taxon>
        <taxon>Asteroideae</taxon>
        <taxon>Anthemideae</taxon>
        <taxon>Anthemidinae</taxon>
        <taxon>Tanacetum</taxon>
    </lineage>
</organism>